<name>A0A7T8GRS8_CALRO</name>
<dbReference type="AlphaFoldDB" id="A0A7T8GRS8"/>
<accession>A0A7T8GRS8</accession>
<evidence type="ECO:0000313" key="1">
    <source>
        <dbReference type="EMBL" id="QQP36376.1"/>
    </source>
</evidence>
<proteinExistence type="predicted"/>
<dbReference type="Proteomes" id="UP000595437">
    <property type="component" value="Chromosome 15"/>
</dbReference>
<gene>
    <name evidence="1" type="ORF">FKW44_021455</name>
</gene>
<sequence>GLPSLNEMAAKAVALETWKCFYTNDGSGGPGWSLRLPHPRRPMRSTTLVAYPLGKETATFAYHAISVWNMFKALRSARTLHRNEATIIGRSVLT</sequence>
<evidence type="ECO:0000313" key="2">
    <source>
        <dbReference type="Proteomes" id="UP000595437"/>
    </source>
</evidence>
<reference evidence="2" key="1">
    <citation type="submission" date="2021-01" db="EMBL/GenBank/DDBJ databases">
        <title>Caligus Genome Assembly.</title>
        <authorList>
            <person name="Gallardo-Escarate C."/>
        </authorList>
    </citation>
    <scope>NUCLEOTIDE SEQUENCE [LARGE SCALE GENOMIC DNA]</scope>
</reference>
<dbReference type="EMBL" id="CP045904">
    <property type="protein sequence ID" value="QQP36376.1"/>
    <property type="molecule type" value="Genomic_DNA"/>
</dbReference>
<keyword evidence="2" id="KW-1185">Reference proteome</keyword>
<organism evidence="1 2">
    <name type="scientific">Caligus rogercresseyi</name>
    <name type="common">Sea louse</name>
    <dbReference type="NCBI Taxonomy" id="217165"/>
    <lineage>
        <taxon>Eukaryota</taxon>
        <taxon>Metazoa</taxon>
        <taxon>Ecdysozoa</taxon>
        <taxon>Arthropoda</taxon>
        <taxon>Crustacea</taxon>
        <taxon>Multicrustacea</taxon>
        <taxon>Hexanauplia</taxon>
        <taxon>Copepoda</taxon>
        <taxon>Siphonostomatoida</taxon>
        <taxon>Caligidae</taxon>
        <taxon>Caligus</taxon>
    </lineage>
</organism>
<protein>
    <submittedName>
        <fullName evidence="1">Uncharacterized protein</fullName>
    </submittedName>
</protein>
<feature type="non-terminal residue" evidence="1">
    <location>
        <position position="1"/>
    </location>
</feature>